<dbReference type="EMBL" id="NQJD01000008">
    <property type="protein sequence ID" value="TAA75294.1"/>
    <property type="molecule type" value="Genomic_DNA"/>
</dbReference>
<dbReference type="Proteomes" id="UP000316238">
    <property type="component" value="Unassembled WGS sequence"/>
</dbReference>
<accession>A0A521G2P3</accession>
<keyword evidence="2" id="KW-1185">Reference proteome</keyword>
<dbReference type="AlphaFoldDB" id="A0A521G2P3"/>
<sequence length="110" mass="12129">MTTQRSPEQGEKAMIEGIIEGSPEAVGVAVIRLNCGCRKMAAVSISGEPASKIIMYRDQAESICTQCKQDHGDYMRVIEQFISWKEPEPDAEAKRKIVTKVLGTAEDMPN</sequence>
<evidence type="ECO:0000313" key="2">
    <source>
        <dbReference type="Proteomes" id="UP000316238"/>
    </source>
</evidence>
<protein>
    <submittedName>
        <fullName evidence="1">Uncharacterized protein</fullName>
    </submittedName>
</protein>
<comment type="caution">
    <text evidence="1">The sequence shown here is derived from an EMBL/GenBank/DDBJ whole genome shotgun (WGS) entry which is preliminary data.</text>
</comment>
<organism evidence="1 2">
    <name type="scientific">Candidatus Electronema aureum</name>
    <dbReference type="NCBI Taxonomy" id="2005002"/>
    <lineage>
        <taxon>Bacteria</taxon>
        <taxon>Pseudomonadati</taxon>
        <taxon>Thermodesulfobacteriota</taxon>
        <taxon>Desulfobulbia</taxon>
        <taxon>Desulfobulbales</taxon>
        <taxon>Desulfobulbaceae</taxon>
        <taxon>Candidatus Electronema</taxon>
    </lineage>
</organism>
<proteinExistence type="predicted"/>
<evidence type="ECO:0000313" key="1">
    <source>
        <dbReference type="EMBL" id="TAA75294.1"/>
    </source>
</evidence>
<name>A0A521G2P3_9BACT</name>
<gene>
    <name evidence="1" type="ORF">CDV28_10833</name>
</gene>
<reference evidence="1" key="1">
    <citation type="submission" date="2017-07" db="EMBL/GenBank/DDBJ databases">
        <title>The cable genome - Insights into the physiology and evolution of filamentous bacteria capable of sulfide oxidation via long distance electron transfer.</title>
        <authorList>
            <person name="Thorup C."/>
            <person name="Bjerg J.T."/>
            <person name="Schreiber L."/>
            <person name="Nielsen L.P."/>
            <person name="Kjeldsen K.U."/>
            <person name="Boesen T."/>
            <person name="Boggild A."/>
            <person name="Meysman F."/>
            <person name="Geelhoed J."/>
            <person name="Schramm A."/>
        </authorList>
    </citation>
    <scope>NUCLEOTIDE SEQUENCE [LARGE SCALE GENOMIC DNA]</scope>
    <source>
        <strain evidence="1">GS</strain>
    </source>
</reference>